<dbReference type="Pfam" id="PF00528">
    <property type="entry name" value="BPD_transp_1"/>
    <property type="match status" value="1"/>
</dbReference>
<dbReference type="Gene3D" id="1.10.3720.10">
    <property type="entry name" value="MetI-like"/>
    <property type="match status" value="1"/>
</dbReference>
<feature type="transmembrane region" description="Helical" evidence="7">
    <location>
        <begin position="279"/>
        <end position="300"/>
    </location>
</feature>
<dbReference type="InterPro" id="IPR000515">
    <property type="entry name" value="MetI-like"/>
</dbReference>
<dbReference type="GO" id="GO:0055085">
    <property type="term" value="P:transmembrane transport"/>
    <property type="evidence" value="ECO:0007669"/>
    <property type="project" value="InterPro"/>
</dbReference>
<evidence type="ECO:0000256" key="2">
    <source>
        <dbReference type="ARBA" id="ARBA00022448"/>
    </source>
</evidence>
<evidence type="ECO:0000313" key="9">
    <source>
        <dbReference type="EMBL" id="ANC75793.1"/>
    </source>
</evidence>
<evidence type="ECO:0000256" key="3">
    <source>
        <dbReference type="ARBA" id="ARBA00022475"/>
    </source>
</evidence>
<evidence type="ECO:0000256" key="7">
    <source>
        <dbReference type="SAM" id="Phobius"/>
    </source>
</evidence>
<feature type="transmembrane region" description="Helical" evidence="7">
    <location>
        <begin position="237"/>
        <end position="259"/>
    </location>
</feature>
<dbReference type="GO" id="GO:0005886">
    <property type="term" value="C:plasma membrane"/>
    <property type="evidence" value="ECO:0007669"/>
    <property type="project" value="UniProtKB-SubCell"/>
</dbReference>
<feature type="domain" description="ABC transmembrane type-1" evidence="8">
    <location>
        <begin position="116"/>
        <end position="302"/>
    </location>
</feature>
<feature type="transmembrane region" description="Helical" evidence="7">
    <location>
        <begin position="96"/>
        <end position="121"/>
    </location>
</feature>
<dbReference type="PANTHER" id="PTHR30465">
    <property type="entry name" value="INNER MEMBRANE ABC TRANSPORTER"/>
    <property type="match status" value="1"/>
</dbReference>
<sequence length="308" mass="35030">MKKLVVLMKHYLLLSIGVILLSATPSLFAGEDTLKFSLFRYGQTVIETIVQLTRPHSLTLYTQTQTLAFPKMPVNRSVVFLDQITERALFPEIWGIVIYTVGLILASFIIAITMALALGWMTELLPSFLKQVLLKYCSLLESLPDLFFVFFIQLFVVWIYKQTGWLAANPFTSSKEPALLIPLVTLSIVPGIYLFKILLLLSETEMNKDYITFARSKGISKSVIISKHLLSNTISELSVHFPIVMLLLFSQMVVLEYLFKMNGVIKILLSEQPYETKAMLLLLIVIPLFAAVKSVQYVIIKRRYIHAE</sequence>
<keyword evidence="3" id="KW-1003">Cell membrane</keyword>
<dbReference type="SUPFAM" id="SSF161098">
    <property type="entry name" value="MetI-like"/>
    <property type="match status" value="1"/>
</dbReference>
<dbReference type="KEGG" id="fpn:ABE65_002655"/>
<feature type="transmembrane region" description="Helical" evidence="7">
    <location>
        <begin position="180"/>
        <end position="201"/>
    </location>
</feature>
<accession>A0A160III7</accession>
<evidence type="ECO:0000256" key="5">
    <source>
        <dbReference type="ARBA" id="ARBA00022989"/>
    </source>
</evidence>
<comment type="subcellular location">
    <subcellularLocation>
        <location evidence="1">Cell membrane</location>
        <topology evidence="1">Multi-pass membrane protein</topology>
    </subcellularLocation>
</comment>
<reference evidence="9 10" key="1">
    <citation type="submission" date="2016-04" db="EMBL/GenBank/DDBJ databases">
        <title>Complete genome sequence of Fictibacillus phosphorivorans G25-29, a strain toxic to nematodes.</title>
        <authorList>
            <person name="Zheng Z."/>
        </authorList>
    </citation>
    <scope>NUCLEOTIDE SEQUENCE [LARGE SCALE GENOMIC DNA]</scope>
    <source>
        <strain evidence="9 10">G25-29</strain>
    </source>
</reference>
<feature type="transmembrane region" description="Helical" evidence="7">
    <location>
        <begin position="142"/>
        <end position="160"/>
    </location>
</feature>
<dbReference type="CDD" id="cd06261">
    <property type="entry name" value="TM_PBP2"/>
    <property type="match status" value="1"/>
</dbReference>
<organism evidence="9 10">
    <name type="scientific">Fictibacillus phosphorivorans</name>
    <dbReference type="NCBI Taxonomy" id="1221500"/>
    <lineage>
        <taxon>Bacteria</taxon>
        <taxon>Bacillati</taxon>
        <taxon>Bacillota</taxon>
        <taxon>Bacilli</taxon>
        <taxon>Bacillales</taxon>
        <taxon>Fictibacillaceae</taxon>
        <taxon>Fictibacillus</taxon>
    </lineage>
</organism>
<keyword evidence="4 7" id="KW-0812">Transmembrane</keyword>
<dbReference type="Proteomes" id="UP000076623">
    <property type="component" value="Chromosome"/>
</dbReference>
<gene>
    <name evidence="9" type="ORF">ABE65_002655</name>
</gene>
<keyword evidence="5 7" id="KW-1133">Transmembrane helix</keyword>
<protein>
    <recommendedName>
        <fullName evidence="8">ABC transmembrane type-1 domain-containing protein</fullName>
    </recommendedName>
</protein>
<evidence type="ECO:0000256" key="6">
    <source>
        <dbReference type="ARBA" id="ARBA00023136"/>
    </source>
</evidence>
<evidence type="ECO:0000259" key="8">
    <source>
        <dbReference type="Pfam" id="PF00528"/>
    </source>
</evidence>
<proteinExistence type="predicted"/>
<dbReference type="AlphaFoldDB" id="A0A160III7"/>
<keyword evidence="2" id="KW-0813">Transport</keyword>
<dbReference type="PANTHER" id="PTHR30465:SF44">
    <property type="entry name" value="ABC-TYPE DIPEPTIDE_OLIGOPEPTIDE TRANSPORT SYSTEM, PERMEASE COMPONENT"/>
    <property type="match status" value="1"/>
</dbReference>
<evidence type="ECO:0000256" key="4">
    <source>
        <dbReference type="ARBA" id="ARBA00022692"/>
    </source>
</evidence>
<dbReference type="RefSeq" id="WP_066391147.1">
    <property type="nucleotide sequence ID" value="NZ_CP015378.1"/>
</dbReference>
<dbReference type="EMBL" id="CP015378">
    <property type="protein sequence ID" value="ANC75793.1"/>
    <property type="molecule type" value="Genomic_DNA"/>
</dbReference>
<dbReference type="InterPro" id="IPR035906">
    <property type="entry name" value="MetI-like_sf"/>
</dbReference>
<evidence type="ECO:0000256" key="1">
    <source>
        <dbReference type="ARBA" id="ARBA00004651"/>
    </source>
</evidence>
<keyword evidence="6 7" id="KW-0472">Membrane</keyword>
<dbReference type="STRING" id="1221500.ABE65_002655"/>
<name>A0A160III7_9BACL</name>
<keyword evidence="10" id="KW-1185">Reference proteome</keyword>
<evidence type="ECO:0000313" key="10">
    <source>
        <dbReference type="Proteomes" id="UP000076623"/>
    </source>
</evidence>